<gene>
    <name evidence="1" type="ORF">IC627_09660</name>
</gene>
<name>A0A7L8A0Z4_PHODP</name>
<proteinExistence type="predicted"/>
<dbReference type="AlphaFoldDB" id="A0A7L8A0Z4"/>
<reference evidence="1 2" key="1">
    <citation type="submission" date="2020-09" db="EMBL/GenBank/DDBJ databases">
        <title>Complete, closed and curated genome sequences of Photobacterium damselae subsp. piscicida isolates from Australia indicate localised evolution and additional plasmid-borne pathogenicity mechanisms.</title>
        <authorList>
            <person name="Baseggio L."/>
            <person name="Silayeva O."/>
            <person name="Buller N."/>
            <person name="Landos M."/>
            <person name="Engelstaedter J."/>
            <person name="Barnes A.C."/>
        </authorList>
    </citation>
    <scope>NUCLEOTIDE SEQUENCE [LARGE SCALE GENOMIC DNA]</scope>
    <source>
        <strain evidence="1 2">AS-16-0540-1</strain>
    </source>
</reference>
<evidence type="ECO:0000313" key="1">
    <source>
        <dbReference type="EMBL" id="QOD55610.1"/>
    </source>
</evidence>
<evidence type="ECO:0000313" key="2">
    <source>
        <dbReference type="Proteomes" id="UP000516656"/>
    </source>
</evidence>
<dbReference type="Proteomes" id="UP000516656">
    <property type="component" value="Chromosome 1"/>
</dbReference>
<sequence>MKSILNLIDSVDQTGGIKTQVDEGADSVSNVVKTKTIGIAFSFYKKGLNGISNSLRKAVKPKDEKNKTK</sequence>
<dbReference type="EMBL" id="CP061854">
    <property type="protein sequence ID" value="QOD55610.1"/>
    <property type="molecule type" value="Genomic_DNA"/>
</dbReference>
<organism evidence="1 2">
    <name type="scientific">Photobacterium damsela subsp. piscicida</name>
    <name type="common">Pasteurella piscicida</name>
    <dbReference type="NCBI Taxonomy" id="38294"/>
    <lineage>
        <taxon>Bacteria</taxon>
        <taxon>Pseudomonadati</taxon>
        <taxon>Pseudomonadota</taxon>
        <taxon>Gammaproteobacteria</taxon>
        <taxon>Vibrionales</taxon>
        <taxon>Vibrionaceae</taxon>
        <taxon>Photobacterium</taxon>
    </lineage>
</organism>
<protein>
    <submittedName>
        <fullName evidence="1">Uncharacterized protein</fullName>
    </submittedName>
</protein>
<accession>A0A7L8A0Z4</accession>